<dbReference type="Pfam" id="PF00753">
    <property type="entry name" value="Lactamase_B"/>
    <property type="match status" value="1"/>
</dbReference>
<evidence type="ECO:0000259" key="1">
    <source>
        <dbReference type="SMART" id="SM00849"/>
    </source>
</evidence>
<comment type="caution">
    <text evidence="2">The sequence shown here is derived from an EMBL/GenBank/DDBJ whole genome shotgun (WGS) entry which is preliminary data.</text>
</comment>
<dbReference type="InterPro" id="IPR050662">
    <property type="entry name" value="Sec-metab_biosynth-thioest"/>
</dbReference>
<gene>
    <name evidence="2" type="ORF">HNR19_000135</name>
</gene>
<dbReference type="InterPro" id="IPR041516">
    <property type="entry name" value="LACTB2_WH"/>
</dbReference>
<dbReference type="RefSeq" id="WP_343046982.1">
    <property type="nucleotide sequence ID" value="NZ_JACCFP010000001.1"/>
</dbReference>
<dbReference type="InterPro" id="IPR001279">
    <property type="entry name" value="Metallo-B-lactamas"/>
</dbReference>
<evidence type="ECO:0000313" key="3">
    <source>
        <dbReference type="Proteomes" id="UP000530424"/>
    </source>
</evidence>
<dbReference type="CDD" id="cd16278">
    <property type="entry name" value="metallo-hydrolase-like_MBL-fold"/>
    <property type="match status" value="1"/>
</dbReference>
<dbReference type="SMART" id="SM00849">
    <property type="entry name" value="Lactamase_B"/>
    <property type="match status" value="1"/>
</dbReference>
<dbReference type="PANTHER" id="PTHR23131">
    <property type="entry name" value="ENDORIBONUCLEASE LACTB2"/>
    <property type="match status" value="1"/>
</dbReference>
<dbReference type="Gene3D" id="1.10.10.10">
    <property type="entry name" value="Winged helix-like DNA-binding domain superfamily/Winged helix DNA-binding domain"/>
    <property type="match status" value="1"/>
</dbReference>
<sequence>MTTAPPPTPTGPWSGGAYGDRGRCVLAPNPGIMTLDGTNTWVLREPAAERSIVVDPGPLHDEHLDAVAEVAGQVDTVVVTHHHIDHTEAARSFAERMGCGVRALNPDQCWRADPLTDGEILDVAGLRAEVVTTPGHTADSISLLLPADRALLTGDMVLGRGTTVVVHPDGQIGPYLDSIGRMRSLVSDGRVASLWPAHGPVLDDAAAVLDYYLVHRRERLDQVEAALARLGVDLSGLGPEVAEDPELPRQVVEVVYADVDESLWGAAEWSVRAQLAYLAES</sequence>
<dbReference type="PANTHER" id="PTHR23131:SF0">
    <property type="entry name" value="ENDORIBONUCLEASE LACTB2"/>
    <property type="match status" value="1"/>
</dbReference>
<dbReference type="EMBL" id="JACCFP010000001">
    <property type="protein sequence ID" value="NYI99436.1"/>
    <property type="molecule type" value="Genomic_DNA"/>
</dbReference>
<keyword evidence="2" id="KW-0378">Hydrolase</keyword>
<name>A0A853BX79_9ACTN</name>
<dbReference type="AlphaFoldDB" id="A0A853BX79"/>
<dbReference type="Pfam" id="PF17778">
    <property type="entry name" value="WHD_BLACT"/>
    <property type="match status" value="1"/>
</dbReference>
<feature type="domain" description="Metallo-beta-lactamase" evidence="1">
    <location>
        <begin position="37"/>
        <end position="198"/>
    </location>
</feature>
<evidence type="ECO:0000313" key="2">
    <source>
        <dbReference type="EMBL" id="NYI99436.1"/>
    </source>
</evidence>
<accession>A0A853BX79</accession>
<dbReference type="InterPro" id="IPR036388">
    <property type="entry name" value="WH-like_DNA-bd_sf"/>
</dbReference>
<dbReference type="InterPro" id="IPR036866">
    <property type="entry name" value="RibonucZ/Hydroxyglut_hydro"/>
</dbReference>
<dbReference type="SUPFAM" id="SSF56281">
    <property type="entry name" value="Metallo-hydrolase/oxidoreductase"/>
    <property type="match status" value="1"/>
</dbReference>
<protein>
    <submittedName>
        <fullName evidence="2">Glyoxylase-like metal-dependent hydrolase (Beta-lactamase superfamily II)</fullName>
    </submittedName>
</protein>
<dbReference type="Gene3D" id="3.60.15.10">
    <property type="entry name" value="Ribonuclease Z/Hydroxyacylglutathione hydrolase-like"/>
    <property type="match status" value="1"/>
</dbReference>
<dbReference type="GO" id="GO:0016787">
    <property type="term" value="F:hydrolase activity"/>
    <property type="evidence" value="ECO:0007669"/>
    <property type="project" value="UniProtKB-KW"/>
</dbReference>
<keyword evidence="3" id="KW-1185">Reference proteome</keyword>
<reference evidence="2 3" key="1">
    <citation type="submission" date="2020-07" db="EMBL/GenBank/DDBJ databases">
        <title>Sequencing the genomes of 1000 actinobacteria strains.</title>
        <authorList>
            <person name="Klenk H.-P."/>
        </authorList>
    </citation>
    <scope>NUCLEOTIDE SEQUENCE [LARGE SCALE GENOMIC DNA]</scope>
    <source>
        <strain evidence="2 3">DSM 103833</strain>
    </source>
</reference>
<proteinExistence type="predicted"/>
<dbReference type="Proteomes" id="UP000530424">
    <property type="component" value="Unassembled WGS sequence"/>
</dbReference>
<organism evidence="2 3">
    <name type="scientific">Nocardioides thalensis</name>
    <dbReference type="NCBI Taxonomy" id="1914755"/>
    <lineage>
        <taxon>Bacteria</taxon>
        <taxon>Bacillati</taxon>
        <taxon>Actinomycetota</taxon>
        <taxon>Actinomycetes</taxon>
        <taxon>Propionibacteriales</taxon>
        <taxon>Nocardioidaceae</taxon>
        <taxon>Nocardioides</taxon>
    </lineage>
</organism>